<evidence type="ECO:0000259" key="1">
    <source>
        <dbReference type="Pfam" id="PF01467"/>
    </source>
</evidence>
<organism evidence="2 3">
    <name type="scientific">Conidiobolus coronatus (strain ATCC 28846 / CBS 209.66 / NRRL 28638)</name>
    <name type="common">Delacroixia coronata</name>
    <dbReference type="NCBI Taxonomy" id="796925"/>
    <lineage>
        <taxon>Eukaryota</taxon>
        <taxon>Fungi</taxon>
        <taxon>Fungi incertae sedis</taxon>
        <taxon>Zoopagomycota</taxon>
        <taxon>Entomophthoromycotina</taxon>
        <taxon>Entomophthoromycetes</taxon>
        <taxon>Entomophthorales</taxon>
        <taxon>Ancylistaceae</taxon>
        <taxon>Conidiobolus</taxon>
    </lineage>
</organism>
<reference evidence="2 3" key="1">
    <citation type="journal article" date="2015" name="Genome Biol. Evol.">
        <title>Phylogenomic analyses indicate that early fungi evolved digesting cell walls of algal ancestors of land plants.</title>
        <authorList>
            <person name="Chang Y."/>
            <person name="Wang S."/>
            <person name="Sekimoto S."/>
            <person name="Aerts A.L."/>
            <person name="Choi C."/>
            <person name="Clum A."/>
            <person name="LaButti K.M."/>
            <person name="Lindquist E.A."/>
            <person name="Yee Ngan C."/>
            <person name="Ohm R.A."/>
            <person name="Salamov A.A."/>
            <person name="Grigoriev I.V."/>
            <person name="Spatafora J.W."/>
            <person name="Berbee M.L."/>
        </authorList>
    </citation>
    <scope>NUCLEOTIDE SEQUENCE [LARGE SCALE GENOMIC DNA]</scope>
    <source>
        <strain evidence="2 3">NRRL 28638</strain>
    </source>
</reference>
<dbReference type="EMBL" id="KQ964544">
    <property type="protein sequence ID" value="KXN69203.1"/>
    <property type="molecule type" value="Genomic_DNA"/>
</dbReference>
<evidence type="ECO:0000313" key="2">
    <source>
        <dbReference type="EMBL" id="KXN69203.1"/>
    </source>
</evidence>
<proteinExistence type="predicted"/>
<dbReference type="Gene3D" id="3.40.50.620">
    <property type="entry name" value="HUPs"/>
    <property type="match status" value="1"/>
</dbReference>
<keyword evidence="2" id="KW-0808">Transferase</keyword>
<dbReference type="SUPFAM" id="SSF52374">
    <property type="entry name" value="Nucleotidylyl transferase"/>
    <property type="match status" value="1"/>
</dbReference>
<dbReference type="GO" id="GO:0000309">
    <property type="term" value="F:nicotinamide-nucleotide adenylyltransferase activity"/>
    <property type="evidence" value="ECO:0007669"/>
    <property type="project" value="TreeGrafter"/>
</dbReference>
<dbReference type="PANTHER" id="PTHR31285:SF0">
    <property type="entry name" value="NICOTINAMIDE MONONUCLEOTIDE ADENYLYLTRANSFERASE"/>
    <property type="match status" value="1"/>
</dbReference>
<dbReference type="OrthoDB" id="5591297at2759"/>
<dbReference type="GO" id="GO:0005737">
    <property type="term" value="C:cytoplasm"/>
    <property type="evidence" value="ECO:0007669"/>
    <property type="project" value="TreeGrafter"/>
</dbReference>
<protein>
    <submittedName>
        <fullName evidence="2">Nucleotidylyl transferase</fullName>
    </submittedName>
</protein>
<dbReference type="InterPro" id="IPR014729">
    <property type="entry name" value="Rossmann-like_a/b/a_fold"/>
</dbReference>
<feature type="non-terminal residue" evidence="2">
    <location>
        <position position="252"/>
    </location>
</feature>
<keyword evidence="3" id="KW-1185">Reference proteome</keyword>
<dbReference type="Proteomes" id="UP000070444">
    <property type="component" value="Unassembled WGS sequence"/>
</dbReference>
<feature type="domain" description="Cytidyltransferase-like" evidence="1">
    <location>
        <begin position="40"/>
        <end position="225"/>
    </location>
</feature>
<dbReference type="AlphaFoldDB" id="A0A137P2F2"/>
<dbReference type="InterPro" id="IPR004821">
    <property type="entry name" value="Cyt_trans-like"/>
</dbReference>
<dbReference type="Pfam" id="PF01467">
    <property type="entry name" value="CTP_transf_like"/>
    <property type="match status" value="1"/>
</dbReference>
<dbReference type="PANTHER" id="PTHR31285">
    <property type="entry name" value="NICOTINAMIDE MONONUCLEOTIDE ADENYLYLTRANSFERASE"/>
    <property type="match status" value="1"/>
</dbReference>
<dbReference type="OMA" id="LMAMPAN"/>
<sequence length="252" mass="29474">MTSKLKYIPVLKDFVSIKTPQIKFLNSKNTIKSNTTIILDSSFNPPTRAHAALITQSINLIKNKQNSSIDQVNLCFCLNNMDKTVDDLNIFNYRLELMDEFKKDLEGELGEGIEIDINITNQGRFFDKAEIFQQYLNCNSFYFIMGLDTLVRFVDLKYYKDELELQTKLNSFFKKCQIVLGWRKYDNSTDSCMDHEYLKPYNSKIHLLNLNPDNLQSVSSTSIRNSIRLNDGEWKQWVTPNVIHYIESNQLY</sequence>
<accession>A0A137P2F2</accession>
<dbReference type="STRING" id="796925.A0A137P2F2"/>
<evidence type="ECO:0000313" key="3">
    <source>
        <dbReference type="Proteomes" id="UP000070444"/>
    </source>
</evidence>
<dbReference type="GO" id="GO:0016887">
    <property type="term" value="F:ATP hydrolysis activity"/>
    <property type="evidence" value="ECO:0007669"/>
    <property type="project" value="TreeGrafter"/>
</dbReference>
<name>A0A137P2F2_CONC2</name>
<dbReference type="GO" id="GO:0005634">
    <property type="term" value="C:nucleus"/>
    <property type="evidence" value="ECO:0007669"/>
    <property type="project" value="TreeGrafter"/>
</dbReference>
<gene>
    <name evidence="2" type="ORF">CONCODRAFT_79451</name>
</gene>